<keyword evidence="3 8" id="KW-0732">Signal</keyword>
<feature type="domain" description="Ribophorin II C-terminal" evidence="9">
    <location>
        <begin position="188"/>
        <end position="286"/>
    </location>
</feature>
<comment type="subcellular location">
    <subcellularLocation>
        <location evidence="1">Endoplasmic reticulum membrane</location>
        <topology evidence="1">Multi-pass membrane protein</topology>
    </subcellularLocation>
</comment>
<keyword evidence="2 7" id="KW-0812">Transmembrane</keyword>
<keyword evidence="6 7" id="KW-0472">Membrane</keyword>
<organism evidence="10 11">
    <name type="scientific">Dioszegia hungarica</name>
    <dbReference type="NCBI Taxonomy" id="4972"/>
    <lineage>
        <taxon>Eukaryota</taxon>
        <taxon>Fungi</taxon>
        <taxon>Dikarya</taxon>
        <taxon>Basidiomycota</taxon>
        <taxon>Agaricomycotina</taxon>
        <taxon>Tremellomycetes</taxon>
        <taxon>Tremellales</taxon>
        <taxon>Bulleribasidiaceae</taxon>
        <taxon>Dioszegia</taxon>
    </lineage>
</organism>
<evidence type="ECO:0000256" key="7">
    <source>
        <dbReference type="SAM" id="Phobius"/>
    </source>
</evidence>
<evidence type="ECO:0000256" key="5">
    <source>
        <dbReference type="ARBA" id="ARBA00022989"/>
    </source>
</evidence>
<dbReference type="InterPro" id="IPR008814">
    <property type="entry name" value="Swp1"/>
</dbReference>
<evidence type="ECO:0000256" key="2">
    <source>
        <dbReference type="ARBA" id="ARBA00022692"/>
    </source>
</evidence>
<dbReference type="InterPro" id="IPR056790">
    <property type="entry name" value="Ribophorin_II_C"/>
</dbReference>
<accession>A0AA38HDW3</accession>
<keyword evidence="11" id="KW-1185">Reference proteome</keyword>
<evidence type="ECO:0000259" key="9">
    <source>
        <dbReference type="Pfam" id="PF25147"/>
    </source>
</evidence>
<proteinExistence type="predicted"/>
<dbReference type="EMBL" id="JAKWFO010000003">
    <property type="protein sequence ID" value="KAI9638420.1"/>
    <property type="molecule type" value="Genomic_DNA"/>
</dbReference>
<protein>
    <recommendedName>
        <fullName evidence="9">Ribophorin II C-terminal domain-containing protein</fullName>
    </recommendedName>
</protein>
<feature type="transmembrane region" description="Helical" evidence="7">
    <location>
        <begin position="260"/>
        <end position="279"/>
    </location>
</feature>
<dbReference type="GeneID" id="77731375"/>
<keyword evidence="4" id="KW-0256">Endoplasmic reticulum</keyword>
<dbReference type="AlphaFoldDB" id="A0AA38HDW3"/>
<feature type="transmembrane region" description="Helical" evidence="7">
    <location>
        <begin position="195"/>
        <end position="218"/>
    </location>
</feature>
<feature type="chain" id="PRO_5044305578" description="Ribophorin II C-terminal domain-containing protein" evidence="8">
    <location>
        <begin position="21"/>
        <end position="290"/>
    </location>
</feature>
<name>A0AA38HDW3_9TREE</name>
<dbReference type="Pfam" id="PF25147">
    <property type="entry name" value="Ribophorin_II_C"/>
    <property type="match status" value="1"/>
</dbReference>
<dbReference type="GO" id="GO:0008250">
    <property type="term" value="C:oligosaccharyltransferase complex"/>
    <property type="evidence" value="ECO:0007669"/>
    <property type="project" value="InterPro"/>
</dbReference>
<evidence type="ECO:0000256" key="8">
    <source>
        <dbReference type="SAM" id="SignalP"/>
    </source>
</evidence>
<comment type="caution">
    <text evidence="10">The sequence shown here is derived from an EMBL/GenBank/DDBJ whole genome shotgun (WGS) entry which is preliminary data.</text>
</comment>
<sequence>MRLSAALAFLPLLFAREAPASLGIKQGKLSLSSPDGLSDASYTLDPLQPLPPLTLAEQTTLKLSFTVIDASTGAGVIPDQAHLLFEDTTGDESRDVTVSVGVKSSGRASFTLNTAKLPAALIHTRGTSNLTLFLSSLASPPLRPLAYPLTALTLSPSLLKPLNRRRHDLPPRAGEPAFAPQEELAHTFKKEEKSVGVIISLLGLGITLTPWVVLLGLISSIRPQTNPSALSSTSSLFFISLIALEILIGVYWVGLKLYQLLPAFIGLAGVSAYLGKVAMSGLREKRLKGQ</sequence>
<gene>
    <name evidence="10" type="ORF">MKK02DRAFT_42811</name>
</gene>
<evidence type="ECO:0000256" key="1">
    <source>
        <dbReference type="ARBA" id="ARBA00004477"/>
    </source>
</evidence>
<feature type="signal peptide" evidence="8">
    <location>
        <begin position="1"/>
        <end position="20"/>
    </location>
</feature>
<dbReference type="PANTHER" id="PTHR12640">
    <property type="entry name" value="RIBOPHORIN II"/>
    <property type="match status" value="1"/>
</dbReference>
<evidence type="ECO:0000256" key="6">
    <source>
        <dbReference type="ARBA" id="ARBA00023136"/>
    </source>
</evidence>
<evidence type="ECO:0000256" key="3">
    <source>
        <dbReference type="ARBA" id="ARBA00022729"/>
    </source>
</evidence>
<feature type="transmembrane region" description="Helical" evidence="7">
    <location>
        <begin position="230"/>
        <end position="254"/>
    </location>
</feature>
<dbReference type="RefSeq" id="XP_052948197.1">
    <property type="nucleotide sequence ID" value="XM_053092170.1"/>
</dbReference>
<evidence type="ECO:0000313" key="11">
    <source>
        <dbReference type="Proteomes" id="UP001164286"/>
    </source>
</evidence>
<evidence type="ECO:0000313" key="10">
    <source>
        <dbReference type="EMBL" id="KAI9638420.1"/>
    </source>
</evidence>
<reference evidence="10" key="1">
    <citation type="journal article" date="2022" name="G3 (Bethesda)">
        <title>High quality genome of the basidiomycete yeast Dioszegia hungarica PDD-24b-2 isolated from cloud water.</title>
        <authorList>
            <person name="Jarrige D."/>
            <person name="Haridas S."/>
            <person name="Bleykasten-Grosshans C."/>
            <person name="Joly M."/>
            <person name="Nadalig T."/>
            <person name="Sancelme M."/>
            <person name="Vuilleumier S."/>
            <person name="Grigoriev I.V."/>
            <person name="Amato P."/>
            <person name="Bringel F."/>
        </authorList>
    </citation>
    <scope>NUCLEOTIDE SEQUENCE</scope>
    <source>
        <strain evidence="10">PDD-24b-2</strain>
    </source>
</reference>
<dbReference type="GO" id="GO:0006487">
    <property type="term" value="P:protein N-linked glycosylation"/>
    <property type="evidence" value="ECO:0007669"/>
    <property type="project" value="TreeGrafter"/>
</dbReference>
<evidence type="ECO:0000256" key="4">
    <source>
        <dbReference type="ARBA" id="ARBA00022824"/>
    </source>
</evidence>
<dbReference type="Proteomes" id="UP001164286">
    <property type="component" value="Unassembled WGS sequence"/>
</dbReference>
<keyword evidence="5 7" id="KW-1133">Transmembrane helix</keyword>
<dbReference type="PANTHER" id="PTHR12640:SF0">
    <property type="entry name" value="DOLICHYL-DIPHOSPHOOLIGOSACCHARIDE--PROTEIN GLYCOSYLTRANSFERASE SUBUNIT 2"/>
    <property type="match status" value="1"/>
</dbReference>